<evidence type="ECO:0000313" key="2">
    <source>
        <dbReference type="EMBL" id="CAF1519670.1"/>
    </source>
</evidence>
<name>A0A815UGV3_9BILA</name>
<evidence type="ECO:0000256" key="1">
    <source>
        <dbReference type="SAM" id="Coils"/>
    </source>
</evidence>
<keyword evidence="1" id="KW-0175">Coiled coil</keyword>
<dbReference type="EMBL" id="CAJOAZ010007157">
    <property type="protein sequence ID" value="CAF4155533.1"/>
    <property type="molecule type" value="Genomic_DNA"/>
</dbReference>
<evidence type="ECO:0000313" key="3">
    <source>
        <dbReference type="EMBL" id="CAF4155533.1"/>
    </source>
</evidence>
<dbReference type="Proteomes" id="UP000663845">
    <property type="component" value="Unassembled WGS sequence"/>
</dbReference>
<dbReference type="AlphaFoldDB" id="A0A815UGV3"/>
<feature type="coiled-coil region" evidence="1">
    <location>
        <begin position="87"/>
        <end position="121"/>
    </location>
</feature>
<accession>A0A815UGV3</accession>
<dbReference type="Proteomes" id="UP000663844">
    <property type="component" value="Unassembled WGS sequence"/>
</dbReference>
<sequence length="397" mass="47070">MTNYKCEESCLCLNFQSAICLHCNRRLCLQHLTEHNKIVSGNIENLSNKFKIVCQDLKQDIENNRIIYNNTLTSLTQWRTEQLAKIEQIYEKQLQSIKLQQENLQNSYKDLLNKLENDAQQPFRLLDSQPSGIISILNIVENKIKDFKKDRQDMNSIFPKLPIMNITKDDYESRKKRKRDSSPINTVNVNFCRPLPRFIDMFKYISSIEEFKVKINIYIRNQRTSFELSNLVCSYLSVWHKRHNFNTKDVFLTKYISTIREYLPKRKSDFDIIIGIEGFFYDLFMNEHRYTFESIFKKNKNNQTPAREIMIFLLKFFLNHQLINSTIILNWYNDKTMISYEGFEFVKDLATPFIKSISIARTVDNTQPITTGIKPTEQKTSITIKDEPVLPNRIITK</sequence>
<evidence type="ECO:0000313" key="4">
    <source>
        <dbReference type="Proteomes" id="UP000663845"/>
    </source>
</evidence>
<protein>
    <submittedName>
        <fullName evidence="2">Uncharacterized protein</fullName>
    </submittedName>
</protein>
<comment type="caution">
    <text evidence="2">The sequence shown here is derived from an EMBL/GenBank/DDBJ whole genome shotgun (WGS) entry which is preliminary data.</text>
</comment>
<proteinExistence type="predicted"/>
<dbReference type="EMBL" id="CAJNOG010002859">
    <property type="protein sequence ID" value="CAF1519670.1"/>
    <property type="molecule type" value="Genomic_DNA"/>
</dbReference>
<reference evidence="2" key="1">
    <citation type="submission" date="2021-02" db="EMBL/GenBank/DDBJ databases">
        <authorList>
            <person name="Nowell W R."/>
        </authorList>
    </citation>
    <scope>NUCLEOTIDE SEQUENCE</scope>
</reference>
<organism evidence="2 4">
    <name type="scientific">Adineta steineri</name>
    <dbReference type="NCBI Taxonomy" id="433720"/>
    <lineage>
        <taxon>Eukaryota</taxon>
        <taxon>Metazoa</taxon>
        <taxon>Spiralia</taxon>
        <taxon>Gnathifera</taxon>
        <taxon>Rotifera</taxon>
        <taxon>Eurotatoria</taxon>
        <taxon>Bdelloidea</taxon>
        <taxon>Adinetida</taxon>
        <taxon>Adinetidae</taxon>
        <taxon>Adineta</taxon>
    </lineage>
</organism>
<gene>
    <name evidence="2" type="ORF">JYZ213_LOCUS44497</name>
    <name evidence="3" type="ORF">OXD698_LOCUS38312</name>
</gene>